<evidence type="ECO:0000256" key="1">
    <source>
        <dbReference type="ARBA" id="ARBA00001971"/>
    </source>
</evidence>
<evidence type="ECO:0000256" key="4">
    <source>
        <dbReference type="ARBA" id="ARBA00010617"/>
    </source>
</evidence>
<organism evidence="15 16">
    <name type="scientific">Phanerochaete sordida</name>
    <dbReference type="NCBI Taxonomy" id="48140"/>
    <lineage>
        <taxon>Eukaryota</taxon>
        <taxon>Fungi</taxon>
        <taxon>Dikarya</taxon>
        <taxon>Basidiomycota</taxon>
        <taxon>Agaricomycotina</taxon>
        <taxon>Agaricomycetes</taxon>
        <taxon>Polyporales</taxon>
        <taxon>Phanerochaetaceae</taxon>
        <taxon>Phanerochaete</taxon>
    </lineage>
</organism>
<dbReference type="PRINTS" id="PR00385">
    <property type="entry name" value="P450"/>
</dbReference>
<keyword evidence="16" id="KW-1185">Reference proteome</keyword>
<keyword evidence="11 14" id="KW-0503">Monooxygenase</keyword>
<evidence type="ECO:0000256" key="14">
    <source>
        <dbReference type="RuleBase" id="RU000461"/>
    </source>
</evidence>
<dbReference type="OrthoDB" id="2789670at2759"/>
<keyword evidence="6" id="KW-0812">Transmembrane</keyword>
<dbReference type="InterPro" id="IPR002401">
    <property type="entry name" value="Cyt_P450_E_grp-I"/>
</dbReference>
<dbReference type="PROSITE" id="PS00086">
    <property type="entry name" value="CYTOCHROME_P450"/>
    <property type="match status" value="1"/>
</dbReference>
<keyword evidence="10 13" id="KW-0408">Iron</keyword>
<evidence type="ECO:0000256" key="7">
    <source>
        <dbReference type="ARBA" id="ARBA00022723"/>
    </source>
</evidence>
<evidence type="ECO:0000256" key="10">
    <source>
        <dbReference type="ARBA" id="ARBA00023004"/>
    </source>
</evidence>
<evidence type="ECO:0000256" key="11">
    <source>
        <dbReference type="ARBA" id="ARBA00023033"/>
    </source>
</evidence>
<evidence type="ECO:0000256" key="5">
    <source>
        <dbReference type="ARBA" id="ARBA00022617"/>
    </source>
</evidence>
<reference evidence="15 16" key="1">
    <citation type="submission" date="2021-08" db="EMBL/GenBank/DDBJ databases">
        <title>Draft Genome Sequence of Phanerochaete sordida strain YK-624.</title>
        <authorList>
            <person name="Mori T."/>
            <person name="Dohra H."/>
            <person name="Suzuki T."/>
            <person name="Kawagishi H."/>
            <person name="Hirai H."/>
        </authorList>
    </citation>
    <scope>NUCLEOTIDE SEQUENCE [LARGE SCALE GENOMIC DNA]</scope>
    <source>
        <strain evidence="15 16">YK-624</strain>
    </source>
</reference>
<dbReference type="GO" id="GO:0016705">
    <property type="term" value="F:oxidoreductase activity, acting on paired donors, with incorporation or reduction of molecular oxygen"/>
    <property type="evidence" value="ECO:0007669"/>
    <property type="project" value="InterPro"/>
</dbReference>
<name>A0A9P3GIV1_9APHY</name>
<dbReference type="GO" id="GO:0005506">
    <property type="term" value="F:iron ion binding"/>
    <property type="evidence" value="ECO:0007669"/>
    <property type="project" value="InterPro"/>
</dbReference>
<gene>
    <name evidence="15" type="ORF">PsYK624_105940</name>
</gene>
<comment type="cofactor">
    <cofactor evidence="1 13">
        <name>heme</name>
        <dbReference type="ChEBI" id="CHEBI:30413"/>
    </cofactor>
</comment>
<keyword evidence="7 13" id="KW-0479">Metal-binding</keyword>
<evidence type="ECO:0000256" key="2">
    <source>
        <dbReference type="ARBA" id="ARBA00004370"/>
    </source>
</evidence>
<dbReference type="PRINTS" id="PR00463">
    <property type="entry name" value="EP450I"/>
</dbReference>
<evidence type="ECO:0000256" key="12">
    <source>
        <dbReference type="ARBA" id="ARBA00023136"/>
    </source>
</evidence>
<evidence type="ECO:0000256" key="6">
    <source>
        <dbReference type="ARBA" id="ARBA00022692"/>
    </source>
</evidence>
<dbReference type="PANTHER" id="PTHR46300:SF5">
    <property type="entry name" value="CYTOCHROME P450"/>
    <property type="match status" value="1"/>
</dbReference>
<dbReference type="EMBL" id="BPQB01000040">
    <property type="protein sequence ID" value="GJE94425.1"/>
    <property type="molecule type" value="Genomic_DNA"/>
</dbReference>
<dbReference type="InterPro" id="IPR050364">
    <property type="entry name" value="Cytochrome_P450_fung"/>
</dbReference>
<evidence type="ECO:0000256" key="9">
    <source>
        <dbReference type="ARBA" id="ARBA00023002"/>
    </source>
</evidence>
<keyword evidence="5 13" id="KW-0349">Heme</keyword>
<dbReference type="InterPro" id="IPR001128">
    <property type="entry name" value="Cyt_P450"/>
</dbReference>
<evidence type="ECO:0000313" key="15">
    <source>
        <dbReference type="EMBL" id="GJE94425.1"/>
    </source>
</evidence>
<dbReference type="InterPro" id="IPR017972">
    <property type="entry name" value="Cyt_P450_CS"/>
</dbReference>
<accession>A0A9P3GIV1</accession>
<dbReference type="Proteomes" id="UP000703269">
    <property type="component" value="Unassembled WGS sequence"/>
</dbReference>
<proteinExistence type="inferred from homology"/>
<comment type="caution">
    <text evidence="15">The sequence shown here is derived from an EMBL/GenBank/DDBJ whole genome shotgun (WGS) entry which is preliminary data.</text>
</comment>
<dbReference type="GO" id="GO:0020037">
    <property type="term" value="F:heme binding"/>
    <property type="evidence" value="ECO:0007669"/>
    <property type="project" value="InterPro"/>
</dbReference>
<comment type="similarity">
    <text evidence="4 14">Belongs to the cytochrome P450 family.</text>
</comment>
<dbReference type="PANTHER" id="PTHR46300">
    <property type="entry name" value="P450, PUTATIVE (EUROFUNG)-RELATED-RELATED"/>
    <property type="match status" value="1"/>
</dbReference>
<evidence type="ECO:0000313" key="16">
    <source>
        <dbReference type="Proteomes" id="UP000703269"/>
    </source>
</evidence>
<keyword evidence="9 14" id="KW-0560">Oxidoreductase</keyword>
<evidence type="ECO:0000256" key="13">
    <source>
        <dbReference type="PIRSR" id="PIRSR602401-1"/>
    </source>
</evidence>
<dbReference type="InterPro" id="IPR036396">
    <property type="entry name" value="Cyt_P450_sf"/>
</dbReference>
<comment type="subcellular location">
    <subcellularLocation>
        <location evidence="2">Membrane</location>
    </subcellularLocation>
</comment>
<evidence type="ECO:0000256" key="8">
    <source>
        <dbReference type="ARBA" id="ARBA00022989"/>
    </source>
</evidence>
<dbReference type="CDD" id="cd11065">
    <property type="entry name" value="CYP64-like"/>
    <property type="match status" value="1"/>
</dbReference>
<sequence length="502" mass="56184">MSYTLLAFAVCVLIPVVGILLKRSSRPAPFPPGPPPDPIIGHVRSFPRDDPHLGLMQLAKQYGDVMYFNLLGKQFVVLSSHAAATDLLEKRSAIYSSRPYLPLHNLVGWDDMLAFLPYERFQAQRKVFHQAFTRPGCVPFRAIQLQQAQVLLKNLLRDPARHVDHTGRFATAVVMEIAYGHKIVSDDDPYIAIAGEINDILGAIGDVSIVDFFPALQHIPAWFPGAGFKRTALHFNETVKKTRTKPLNMVRREMEAGTAQPSFLSMQLEELERNGETSEEEINLRNVSAAHLYGAGAETTWSSIRNFIAVMLLHPEVQRKAQEEIDRVVGPGRLPDFSDRDSLPYLDCVLYETIRWCPTTPLGIPHATVADDVYKGMFIPKGSTVIFNAKAIAMDETVYKNPTKFYPERFLPENGEPLPTHITFGFGRRICPGRYLADASLWIVMASVLAAFRIAPALDASGREIPPDVKFTARLTCHPEPFRCDIRPRSDSAARLIQDLQV</sequence>
<dbReference type="SUPFAM" id="SSF48264">
    <property type="entry name" value="Cytochrome P450"/>
    <property type="match status" value="1"/>
</dbReference>
<protein>
    <submittedName>
        <fullName evidence="15">Cytochrome P450</fullName>
    </submittedName>
</protein>
<comment type="pathway">
    <text evidence="3">Secondary metabolite biosynthesis.</text>
</comment>
<dbReference type="Pfam" id="PF00067">
    <property type="entry name" value="p450"/>
    <property type="match status" value="1"/>
</dbReference>
<dbReference type="Gene3D" id="1.10.630.10">
    <property type="entry name" value="Cytochrome P450"/>
    <property type="match status" value="1"/>
</dbReference>
<evidence type="ECO:0000256" key="3">
    <source>
        <dbReference type="ARBA" id="ARBA00005179"/>
    </source>
</evidence>
<dbReference type="AlphaFoldDB" id="A0A9P3GIV1"/>
<dbReference type="GO" id="GO:0016020">
    <property type="term" value="C:membrane"/>
    <property type="evidence" value="ECO:0007669"/>
    <property type="project" value="UniProtKB-SubCell"/>
</dbReference>
<keyword evidence="8" id="KW-1133">Transmembrane helix</keyword>
<dbReference type="GO" id="GO:0004497">
    <property type="term" value="F:monooxygenase activity"/>
    <property type="evidence" value="ECO:0007669"/>
    <property type="project" value="UniProtKB-KW"/>
</dbReference>
<feature type="binding site" description="axial binding residue" evidence="13">
    <location>
        <position position="431"/>
    </location>
    <ligand>
        <name>heme</name>
        <dbReference type="ChEBI" id="CHEBI:30413"/>
    </ligand>
    <ligandPart>
        <name>Fe</name>
        <dbReference type="ChEBI" id="CHEBI:18248"/>
    </ligandPart>
</feature>
<keyword evidence="12" id="KW-0472">Membrane</keyword>